<gene>
    <name evidence="3" type="ORF">GALMADRAFT_1085779</name>
</gene>
<dbReference type="HOGENOM" id="CLU_1660899_0_0_1"/>
<name>A0A067SBT5_GALM3</name>
<dbReference type="OrthoDB" id="3349377at2759"/>
<dbReference type="AlphaFoldDB" id="A0A067SBT5"/>
<dbReference type="EMBL" id="KL142415">
    <property type="protein sequence ID" value="KDR67407.1"/>
    <property type="molecule type" value="Genomic_DNA"/>
</dbReference>
<keyword evidence="1" id="KW-0472">Membrane</keyword>
<reference evidence="4" key="1">
    <citation type="journal article" date="2014" name="Proc. Natl. Acad. Sci. U.S.A.">
        <title>Extensive sampling of basidiomycete genomes demonstrates inadequacy of the white-rot/brown-rot paradigm for wood decay fungi.</title>
        <authorList>
            <person name="Riley R."/>
            <person name="Salamov A.A."/>
            <person name="Brown D.W."/>
            <person name="Nagy L.G."/>
            <person name="Floudas D."/>
            <person name="Held B.W."/>
            <person name="Levasseur A."/>
            <person name="Lombard V."/>
            <person name="Morin E."/>
            <person name="Otillar R."/>
            <person name="Lindquist E.A."/>
            <person name="Sun H."/>
            <person name="LaButti K.M."/>
            <person name="Schmutz J."/>
            <person name="Jabbour D."/>
            <person name="Luo H."/>
            <person name="Baker S.E."/>
            <person name="Pisabarro A.G."/>
            <person name="Walton J.D."/>
            <person name="Blanchette R.A."/>
            <person name="Henrissat B."/>
            <person name="Martin F."/>
            <person name="Cullen D."/>
            <person name="Hibbett D.S."/>
            <person name="Grigoriev I.V."/>
        </authorList>
    </citation>
    <scope>NUCLEOTIDE SEQUENCE [LARGE SCALE GENOMIC DNA]</scope>
    <source>
        <strain evidence="4">CBS 339.88</strain>
    </source>
</reference>
<dbReference type="Proteomes" id="UP000027222">
    <property type="component" value="Unassembled WGS sequence"/>
</dbReference>
<proteinExistence type="predicted"/>
<feature type="transmembrane region" description="Helical" evidence="1">
    <location>
        <begin position="54"/>
        <end position="72"/>
    </location>
</feature>
<dbReference type="Pfam" id="PF20151">
    <property type="entry name" value="DUF6533"/>
    <property type="match status" value="1"/>
</dbReference>
<evidence type="ECO:0000313" key="4">
    <source>
        <dbReference type="Proteomes" id="UP000027222"/>
    </source>
</evidence>
<organism evidence="3 4">
    <name type="scientific">Galerina marginata (strain CBS 339.88)</name>
    <dbReference type="NCBI Taxonomy" id="685588"/>
    <lineage>
        <taxon>Eukaryota</taxon>
        <taxon>Fungi</taxon>
        <taxon>Dikarya</taxon>
        <taxon>Basidiomycota</taxon>
        <taxon>Agaricomycotina</taxon>
        <taxon>Agaricomycetes</taxon>
        <taxon>Agaricomycetidae</taxon>
        <taxon>Agaricales</taxon>
        <taxon>Agaricineae</taxon>
        <taxon>Strophariaceae</taxon>
        <taxon>Galerina</taxon>
    </lineage>
</organism>
<feature type="transmembrane region" description="Helical" evidence="1">
    <location>
        <begin position="21"/>
        <end position="42"/>
    </location>
</feature>
<accession>A0A067SBT5</accession>
<keyword evidence="1" id="KW-0812">Transmembrane</keyword>
<evidence type="ECO:0000256" key="1">
    <source>
        <dbReference type="SAM" id="Phobius"/>
    </source>
</evidence>
<dbReference type="InterPro" id="IPR045340">
    <property type="entry name" value="DUF6533"/>
</dbReference>
<keyword evidence="4" id="KW-1185">Reference proteome</keyword>
<keyword evidence="1" id="KW-1133">Transmembrane helix</keyword>
<evidence type="ECO:0000259" key="2">
    <source>
        <dbReference type="Pfam" id="PF20151"/>
    </source>
</evidence>
<protein>
    <recommendedName>
        <fullName evidence="2">DUF6533 domain-containing protein</fullName>
    </recommendedName>
</protein>
<feature type="transmembrane region" description="Helical" evidence="1">
    <location>
        <begin position="84"/>
        <end position="104"/>
    </location>
</feature>
<sequence length="159" mass="18392">MDKEVGLVWNSRLSLAKVLFFLNRYYIFAAAVFCSYGLFWVAATDEVSSRYFQWESWSALVSIMMAQAILQLRIYAVYLRNRKILVFMLVSYITASAAAGWILWGRLNHLQATVLVTPGWRVCVSFKGVTSAYKFWIPLFIFDAILSDWLSSKAFRDVR</sequence>
<feature type="domain" description="DUF6533" evidence="2">
    <location>
        <begin position="1"/>
        <end position="28"/>
    </location>
</feature>
<evidence type="ECO:0000313" key="3">
    <source>
        <dbReference type="EMBL" id="KDR67407.1"/>
    </source>
</evidence>